<gene>
    <name evidence="8" type="ORF">AMATHDRAFT_148315</name>
</gene>
<reference evidence="8 9" key="1">
    <citation type="submission" date="2014-02" db="EMBL/GenBank/DDBJ databases">
        <title>Transposable element dynamics among asymbiotic and ectomycorrhizal Amanita fungi.</title>
        <authorList>
            <consortium name="DOE Joint Genome Institute"/>
            <person name="Hess J."/>
            <person name="Skrede I."/>
            <person name="Wolfe B."/>
            <person name="LaButti K."/>
            <person name="Ohm R.A."/>
            <person name="Grigoriev I.V."/>
            <person name="Pringle A."/>
        </authorList>
    </citation>
    <scope>NUCLEOTIDE SEQUENCE [LARGE SCALE GENOMIC DNA]</scope>
    <source>
        <strain evidence="8 9">SKay4041</strain>
    </source>
</reference>
<organism evidence="8 9">
    <name type="scientific">Amanita thiersii Skay4041</name>
    <dbReference type="NCBI Taxonomy" id="703135"/>
    <lineage>
        <taxon>Eukaryota</taxon>
        <taxon>Fungi</taxon>
        <taxon>Dikarya</taxon>
        <taxon>Basidiomycota</taxon>
        <taxon>Agaricomycotina</taxon>
        <taxon>Agaricomycetes</taxon>
        <taxon>Agaricomycetidae</taxon>
        <taxon>Agaricales</taxon>
        <taxon>Pluteineae</taxon>
        <taxon>Amanitaceae</taxon>
        <taxon>Amanita</taxon>
    </lineage>
</organism>
<evidence type="ECO:0008006" key="10">
    <source>
        <dbReference type="Google" id="ProtNLM"/>
    </source>
</evidence>
<evidence type="ECO:0000256" key="2">
    <source>
        <dbReference type="ARBA" id="ARBA00010617"/>
    </source>
</evidence>
<dbReference type="AlphaFoldDB" id="A0A2A9NET5"/>
<comment type="similarity">
    <text evidence="2">Belongs to the cytochrome P450 family.</text>
</comment>
<evidence type="ECO:0000256" key="7">
    <source>
        <dbReference type="ARBA" id="ARBA00023033"/>
    </source>
</evidence>
<dbReference type="GO" id="GO:0005506">
    <property type="term" value="F:iron ion binding"/>
    <property type="evidence" value="ECO:0007669"/>
    <property type="project" value="InterPro"/>
</dbReference>
<keyword evidence="5" id="KW-0560">Oxidoreductase</keyword>
<dbReference type="STRING" id="703135.A0A2A9NET5"/>
<accession>A0A2A9NET5</accession>
<dbReference type="PANTHER" id="PTHR46300:SF1">
    <property type="entry name" value="P450, PUTATIVE (EUROFUNG)-RELATED"/>
    <property type="match status" value="1"/>
</dbReference>
<dbReference type="Gene3D" id="1.10.630.10">
    <property type="entry name" value="Cytochrome P450"/>
    <property type="match status" value="1"/>
</dbReference>
<keyword evidence="6" id="KW-0408">Iron</keyword>
<dbReference type="InterPro" id="IPR050364">
    <property type="entry name" value="Cytochrome_P450_fung"/>
</dbReference>
<evidence type="ECO:0000256" key="6">
    <source>
        <dbReference type="ARBA" id="ARBA00023004"/>
    </source>
</evidence>
<dbReference type="PANTHER" id="PTHR46300">
    <property type="entry name" value="P450, PUTATIVE (EUROFUNG)-RELATED-RELATED"/>
    <property type="match status" value="1"/>
</dbReference>
<dbReference type="OrthoDB" id="1055148at2759"/>
<evidence type="ECO:0000256" key="1">
    <source>
        <dbReference type="ARBA" id="ARBA00001971"/>
    </source>
</evidence>
<evidence type="ECO:0000313" key="8">
    <source>
        <dbReference type="EMBL" id="PFH49129.1"/>
    </source>
</evidence>
<keyword evidence="9" id="KW-1185">Reference proteome</keyword>
<dbReference type="EMBL" id="KZ302038">
    <property type="protein sequence ID" value="PFH49129.1"/>
    <property type="molecule type" value="Genomic_DNA"/>
</dbReference>
<evidence type="ECO:0000256" key="5">
    <source>
        <dbReference type="ARBA" id="ARBA00023002"/>
    </source>
</evidence>
<name>A0A2A9NET5_9AGAR</name>
<dbReference type="GO" id="GO:0020037">
    <property type="term" value="F:heme binding"/>
    <property type="evidence" value="ECO:0007669"/>
    <property type="project" value="InterPro"/>
</dbReference>
<sequence>MTQLSTLAGAFLALATLWFLNRRRRSSSLPLPPGPKGLPLIGVVDIPIKAPWLVYEEWTKKYGDMIYLESFGSSMLILNSARRVKDLLDRRSAKYSSRPRMVMIREV</sequence>
<evidence type="ECO:0000256" key="3">
    <source>
        <dbReference type="ARBA" id="ARBA00022617"/>
    </source>
</evidence>
<evidence type="ECO:0000313" key="9">
    <source>
        <dbReference type="Proteomes" id="UP000242287"/>
    </source>
</evidence>
<dbReference type="SUPFAM" id="SSF48264">
    <property type="entry name" value="Cytochrome P450"/>
    <property type="match status" value="1"/>
</dbReference>
<dbReference type="GO" id="GO:0004497">
    <property type="term" value="F:monooxygenase activity"/>
    <property type="evidence" value="ECO:0007669"/>
    <property type="project" value="UniProtKB-KW"/>
</dbReference>
<keyword evidence="3" id="KW-0349">Heme</keyword>
<keyword evidence="4" id="KW-0479">Metal-binding</keyword>
<comment type="cofactor">
    <cofactor evidence="1">
        <name>heme</name>
        <dbReference type="ChEBI" id="CHEBI:30413"/>
    </cofactor>
</comment>
<evidence type="ECO:0000256" key="4">
    <source>
        <dbReference type="ARBA" id="ARBA00022723"/>
    </source>
</evidence>
<dbReference type="Proteomes" id="UP000242287">
    <property type="component" value="Unassembled WGS sequence"/>
</dbReference>
<dbReference type="GO" id="GO:0016705">
    <property type="term" value="F:oxidoreductase activity, acting on paired donors, with incorporation or reduction of molecular oxygen"/>
    <property type="evidence" value="ECO:0007669"/>
    <property type="project" value="InterPro"/>
</dbReference>
<keyword evidence="7" id="KW-0503">Monooxygenase</keyword>
<protein>
    <recommendedName>
        <fullName evidence="10">Cytochrome P450</fullName>
    </recommendedName>
</protein>
<dbReference type="InterPro" id="IPR036396">
    <property type="entry name" value="Cyt_P450_sf"/>
</dbReference>
<proteinExistence type="inferred from homology"/>